<accession>A0ABD5SUE3</accession>
<name>A0ABD5SUE3_9EURY</name>
<keyword evidence="1" id="KW-1133">Transmembrane helix</keyword>
<protein>
    <submittedName>
        <fullName evidence="2">Uncharacterized protein</fullName>
    </submittedName>
</protein>
<proteinExistence type="predicted"/>
<organism evidence="2 3">
    <name type="scientific">Natrinema soli</name>
    <dbReference type="NCBI Taxonomy" id="1930624"/>
    <lineage>
        <taxon>Archaea</taxon>
        <taxon>Methanobacteriati</taxon>
        <taxon>Methanobacteriota</taxon>
        <taxon>Stenosarchaea group</taxon>
        <taxon>Halobacteria</taxon>
        <taxon>Halobacteriales</taxon>
        <taxon>Natrialbaceae</taxon>
        <taxon>Natrinema</taxon>
    </lineage>
</organism>
<keyword evidence="1" id="KW-0812">Transmembrane</keyword>
<evidence type="ECO:0000313" key="2">
    <source>
        <dbReference type="EMBL" id="MFC6768140.1"/>
    </source>
</evidence>
<keyword evidence="3" id="KW-1185">Reference proteome</keyword>
<dbReference type="EMBL" id="JBHSWV010000499">
    <property type="protein sequence ID" value="MFC6768140.1"/>
    <property type="molecule type" value="Genomic_DNA"/>
</dbReference>
<reference evidence="2 3" key="1">
    <citation type="journal article" date="2019" name="Int. J. Syst. Evol. Microbiol.">
        <title>The Global Catalogue of Microorganisms (GCM) 10K type strain sequencing project: providing services to taxonomists for standard genome sequencing and annotation.</title>
        <authorList>
            <consortium name="The Broad Institute Genomics Platform"/>
            <consortium name="The Broad Institute Genome Sequencing Center for Infectious Disease"/>
            <person name="Wu L."/>
            <person name="Ma J."/>
        </authorList>
    </citation>
    <scope>NUCLEOTIDE SEQUENCE [LARGE SCALE GENOMIC DNA]</scope>
    <source>
        <strain evidence="2 3">LMG 29247</strain>
    </source>
</reference>
<sequence length="70" mass="7584">MMETPQFYIRLEEWAQAMSRSGFALLVGVGSAVGLLVVSPIFNDIGILNAVSLGIMMAVVYYAFDPLNKG</sequence>
<evidence type="ECO:0000313" key="3">
    <source>
        <dbReference type="Proteomes" id="UP001596383"/>
    </source>
</evidence>
<feature type="transmembrane region" description="Helical" evidence="1">
    <location>
        <begin position="21"/>
        <end position="39"/>
    </location>
</feature>
<gene>
    <name evidence="2" type="ORF">ACFQE6_25000</name>
</gene>
<comment type="caution">
    <text evidence="2">The sequence shown here is derived from an EMBL/GenBank/DDBJ whole genome shotgun (WGS) entry which is preliminary data.</text>
</comment>
<evidence type="ECO:0000256" key="1">
    <source>
        <dbReference type="SAM" id="Phobius"/>
    </source>
</evidence>
<keyword evidence="1" id="KW-0472">Membrane</keyword>
<feature type="transmembrane region" description="Helical" evidence="1">
    <location>
        <begin position="45"/>
        <end position="64"/>
    </location>
</feature>
<dbReference type="AlphaFoldDB" id="A0ABD5SUE3"/>
<dbReference type="Proteomes" id="UP001596383">
    <property type="component" value="Unassembled WGS sequence"/>
</dbReference>